<keyword evidence="3" id="KW-0862">Zinc</keyword>
<dbReference type="InterPro" id="IPR052788">
    <property type="entry name" value="RING-type_E3_ligase_ATL"/>
</dbReference>
<evidence type="ECO:0000256" key="3">
    <source>
        <dbReference type="ARBA" id="ARBA00022833"/>
    </source>
</evidence>
<gene>
    <name evidence="7" type="primary">ATL79_1</name>
    <name evidence="7" type="ORF">g.86927</name>
</gene>
<name>A0A1D1ZLZ0_9ARAE</name>
<feature type="domain" description="RING-type" evidence="6">
    <location>
        <begin position="98"/>
        <end position="143"/>
    </location>
</feature>
<protein>
    <submittedName>
        <fullName evidence="7">RING-H2 finger protein ATL79</fullName>
    </submittedName>
</protein>
<dbReference type="EMBL" id="GDJX01000057">
    <property type="protein sequence ID" value="JAT67879.1"/>
    <property type="molecule type" value="Transcribed_RNA"/>
</dbReference>
<dbReference type="GO" id="GO:0008270">
    <property type="term" value="F:zinc ion binding"/>
    <property type="evidence" value="ECO:0007669"/>
    <property type="project" value="UniProtKB-KW"/>
</dbReference>
<evidence type="ECO:0000259" key="6">
    <source>
        <dbReference type="PROSITE" id="PS50089"/>
    </source>
</evidence>
<dbReference type="InterPro" id="IPR001841">
    <property type="entry name" value="Znf_RING"/>
</dbReference>
<dbReference type="GO" id="GO:0016567">
    <property type="term" value="P:protein ubiquitination"/>
    <property type="evidence" value="ECO:0007669"/>
    <property type="project" value="UniProtKB-UniPathway"/>
</dbReference>
<dbReference type="SMART" id="SM00184">
    <property type="entry name" value="RING"/>
    <property type="match status" value="1"/>
</dbReference>
<evidence type="ECO:0000256" key="5">
    <source>
        <dbReference type="SAM" id="Phobius"/>
    </source>
</evidence>
<reference evidence="7" key="1">
    <citation type="submission" date="2015-07" db="EMBL/GenBank/DDBJ databases">
        <title>Transcriptome Assembly of Anthurium amnicola.</title>
        <authorList>
            <person name="Suzuki J."/>
        </authorList>
    </citation>
    <scope>NUCLEOTIDE SEQUENCE</scope>
</reference>
<dbReference type="AlphaFoldDB" id="A0A1D1ZLZ0"/>
<organism evidence="7">
    <name type="scientific">Anthurium amnicola</name>
    <dbReference type="NCBI Taxonomy" id="1678845"/>
    <lineage>
        <taxon>Eukaryota</taxon>
        <taxon>Viridiplantae</taxon>
        <taxon>Streptophyta</taxon>
        <taxon>Embryophyta</taxon>
        <taxon>Tracheophyta</taxon>
        <taxon>Spermatophyta</taxon>
        <taxon>Magnoliopsida</taxon>
        <taxon>Liliopsida</taxon>
        <taxon>Araceae</taxon>
        <taxon>Pothoideae</taxon>
        <taxon>Potheae</taxon>
        <taxon>Anthurium</taxon>
    </lineage>
</organism>
<dbReference type="PANTHER" id="PTHR45798:SF20">
    <property type="entry name" value="OS09G0535500 PROTEIN"/>
    <property type="match status" value="1"/>
</dbReference>
<dbReference type="Pfam" id="PF13639">
    <property type="entry name" value="zf-RING_2"/>
    <property type="match status" value="1"/>
</dbReference>
<dbReference type="UniPathway" id="UPA00143"/>
<evidence type="ECO:0000256" key="1">
    <source>
        <dbReference type="ARBA" id="ARBA00022723"/>
    </source>
</evidence>
<keyword evidence="5" id="KW-0812">Transmembrane</keyword>
<dbReference type="PROSITE" id="PS50089">
    <property type="entry name" value="ZF_RING_2"/>
    <property type="match status" value="1"/>
</dbReference>
<proteinExistence type="predicted"/>
<dbReference type="Gene3D" id="3.30.40.10">
    <property type="entry name" value="Zinc/RING finger domain, C3HC4 (zinc finger)"/>
    <property type="match status" value="1"/>
</dbReference>
<keyword evidence="2 4" id="KW-0863">Zinc-finger</keyword>
<dbReference type="PANTHER" id="PTHR45798">
    <property type="entry name" value="RING-H2 FINGER PROTEIN ATL61-RELATED-RELATED"/>
    <property type="match status" value="1"/>
</dbReference>
<dbReference type="SUPFAM" id="SSF57850">
    <property type="entry name" value="RING/U-box"/>
    <property type="match status" value="1"/>
</dbReference>
<evidence type="ECO:0000313" key="7">
    <source>
        <dbReference type="EMBL" id="JAT67879.1"/>
    </source>
</evidence>
<accession>A0A1D1ZLZ0</accession>
<feature type="transmembrane region" description="Helical" evidence="5">
    <location>
        <begin position="22"/>
        <end position="47"/>
    </location>
</feature>
<sequence>MSFLTCRLPPVHATMWSLQADAVLLLLLLFTVAVISLLLLLQVYMICFLRGATRQPTGGGAGDAPAVGDDVDASAAASLLPELLCGWPGGDEEAAADCVVCLSALREEEDGGVRVLPRCRHAFHAGCIGRWLVSHSVCCPICRTPVRSPAPGPAAPGAAAVIAPPPPVRGDEEAGVAVRRGHGAPYGLVLLDEHQLRSELHLPLLLY</sequence>
<dbReference type="InterPro" id="IPR013083">
    <property type="entry name" value="Znf_RING/FYVE/PHD"/>
</dbReference>
<evidence type="ECO:0000256" key="2">
    <source>
        <dbReference type="ARBA" id="ARBA00022771"/>
    </source>
</evidence>
<keyword evidence="5" id="KW-1133">Transmembrane helix</keyword>
<evidence type="ECO:0000256" key="4">
    <source>
        <dbReference type="PROSITE-ProRule" id="PRU00175"/>
    </source>
</evidence>
<keyword evidence="1" id="KW-0479">Metal-binding</keyword>
<keyword evidence="5" id="KW-0472">Membrane</keyword>